<gene>
    <name evidence="1" type="ORF">ACFOZ9_08140</name>
</gene>
<sequence length="407" mass="44567">MDIAERYIRLAHAIDAHAPGFIDGYGGPEAWADRTVRDPRALQAEAQDLQARVQDVPEAGRRHWLEVQARAMHTMTRLLGGERMPYSDEVRGLYDIEARRGDVQTLEANLRALEDALPGHGSLAERKAALRDRVTVRSDDLLRVAEPILAELRSRTQNRFGLPEGEGFSIGLVSGQPWSGYNWPLGNLQSRIDINTDLPVTLTALPDLMAHEGYPGHHTEHSTKEAALVRGQGWQEHHLQLLNAPECVVSEGLAMNALDAVMAPDEVRAWLTGDLATVAGLDPDDVTAMLRVSEVQAGMKGVSGAAAMLLHEDGAPEAEVVAFLQRYNVVDETHARKHLEFITQPNLRAYIFTYAVGSDLVRGFLARHGQAAFGRLLCEPLTPGQLLRESVAPEQPAVAGDLTTPQP</sequence>
<evidence type="ECO:0008006" key="3">
    <source>
        <dbReference type="Google" id="ProtNLM"/>
    </source>
</evidence>
<dbReference type="Proteomes" id="UP001595998">
    <property type="component" value="Unassembled WGS sequence"/>
</dbReference>
<organism evidence="1 2">
    <name type="scientific">Deinococcus navajonensis</name>
    <dbReference type="NCBI Taxonomy" id="309884"/>
    <lineage>
        <taxon>Bacteria</taxon>
        <taxon>Thermotogati</taxon>
        <taxon>Deinococcota</taxon>
        <taxon>Deinococci</taxon>
        <taxon>Deinococcales</taxon>
        <taxon>Deinococcaceae</taxon>
        <taxon>Deinococcus</taxon>
    </lineage>
</organism>
<accession>A0ABV8XNC7</accession>
<evidence type="ECO:0000313" key="1">
    <source>
        <dbReference type="EMBL" id="MFC4426182.1"/>
    </source>
</evidence>
<keyword evidence="2" id="KW-1185">Reference proteome</keyword>
<name>A0ABV8XNC7_9DEIO</name>
<reference evidence="2" key="1">
    <citation type="journal article" date="2019" name="Int. J. Syst. Evol. Microbiol.">
        <title>The Global Catalogue of Microorganisms (GCM) 10K type strain sequencing project: providing services to taxonomists for standard genome sequencing and annotation.</title>
        <authorList>
            <consortium name="The Broad Institute Genomics Platform"/>
            <consortium name="The Broad Institute Genome Sequencing Center for Infectious Disease"/>
            <person name="Wu L."/>
            <person name="Ma J."/>
        </authorList>
    </citation>
    <scope>NUCLEOTIDE SEQUENCE [LARGE SCALE GENOMIC DNA]</scope>
    <source>
        <strain evidence="2">CCUG 56029</strain>
    </source>
</reference>
<proteinExistence type="predicted"/>
<dbReference type="EMBL" id="JBHSEH010000005">
    <property type="protein sequence ID" value="MFC4426182.1"/>
    <property type="molecule type" value="Genomic_DNA"/>
</dbReference>
<evidence type="ECO:0000313" key="2">
    <source>
        <dbReference type="Proteomes" id="UP001595998"/>
    </source>
</evidence>
<protein>
    <recommendedName>
        <fullName evidence="3">DUF885 domain-containing protein</fullName>
    </recommendedName>
</protein>
<comment type="caution">
    <text evidence="1">The sequence shown here is derived from an EMBL/GenBank/DDBJ whole genome shotgun (WGS) entry which is preliminary data.</text>
</comment>
<dbReference type="RefSeq" id="WP_380038305.1">
    <property type="nucleotide sequence ID" value="NZ_JBHSEH010000005.1"/>
</dbReference>